<dbReference type="SUPFAM" id="SSF52540">
    <property type="entry name" value="P-loop containing nucleoside triphosphate hydrolases"/>
    <property type="match status" value="1"/>
</dbReference>
<reference evidence="1" key="1">
    <citation type="journal article" date="2021" name="PeerJ">
        <title>Extensive microbial diversity within the chicken gut microbiome revealed by metagenomics and culture.</title>
        <authorList>
            <person name="Gilroy R."/>
            <person name="Ravi A."/>
            <person name="Getino M."/>
            <person name="Pursley I."/>
            <person name="Horton D.L."/>
            <person name="Alikhan N.F."/>
            <person name="Baker D."/>
            <person name="Gharbi K."/>
            <person name="Hall N."/>
            <person name="Watson M."/>
            <person name="Adriaenssens E.M."/>
            <person name="Foster-Nyarko E."/>
            <person name="Jarju S."/>
            <person name="Secka A."/>
            <person name="Antonio M."/>
            <person name="Oren A."/>
            <person name="Chaudhuri R.R."/>
            <person name="La Ragione R."/>
            <person name="Hildebrand F."/>
            <person name="Pallen M.J."/>
        </authorList>
    </citation>
    <scope>NUCLEOTIDE SEQUENCE</scope>
    <source>
        <strain evidence="1">CHK196-3914</strain>
    </source>
</reference>
<protein>
    <submittedName>
        <fullName evidence="1">GrpB family protein</fullName>
    </submittedName>
</protein>
<accession>A0A9D2G9R6</accession>
<dbReference type="Pfam" id="PF04229">
    <property type="entry name" value="GrpB"/>
    <property type="match status" value="1"/>
</dbReference>
<gene>
    <name evidence="1" type="ORF">H9723_08410</name>
</gene>
<dbReference type="PANTHER" id="PTHR34822:SF1">
    <property type="entry name" value="GRPB FAMILY PROTEIN"/>
    <property type="match status" value="1"/>
</dbReference>
<evidence type="ECO:0000313" key="1">
    <source>
        <dbReference type="EMBL" id="HIZ75243.1"/>
    </source>
</evidence>
<organism evidence="1 2">
    <name type="scientific">Candidatus Mediterraneibacter stercoravium</name>
    <dbReference type="NCBI Taxonomy" id="2838685"/>
    <lineage>
        <taxon>Bacteria</taxon>
        <taxon>Bacillati</taxon>
        <taxon>Bacillota</taxon>
        <taxon>Clostridia</taxon>
        <taxon>Lachnospirales</taxon>
        <taxon>Lachnospiraceae</taxon>
        <taxon>Mediterraneibacter</taxon>
    </lineage>
</organism>
<proteinExistence type="predicted"/>
<dbReference type="Gene3D" id="3.40.50.300">
    <property type="entry name" value="P-loop containing nucleotide triphosphate hydrolases"/>
    <property type="match status" value="1"/>
</dbReference>
<dbReference type="InterPro" id="IPR043519">
    <property type="entry name" value="NT_sf"/>
</dbReference>
<dbReference type="Proteomes" id="UP000824116">
    <property type="component" value="Unassembled WGS sequence"/>
</dbReference>
<dbReference type="Pfam" id="PF13238">
    <property type="entry name" value="AAA_18"/>
    <property type="match status" value="1"/>
</dbReference>
<evidence type="ECO:0000313" key="2">
    <source>
        <dbReference type="Proteomes" id="UP000824116"/>
    </source>
</evidence>
<dbReference type="EMBL" id="DXAY01000193">
    <property type="protein sequence ID" value="HIZ75243.1"/>
    <property type="molecule type" value="Genomic_DNA"/>
</dbReference>
<dbReference type="InterPro" id="IPR027417">
    <property type="entry name" value="P-loop_NTPase"/>
</dbReference>
<comment type="caution">
    <text evidence="1">The sequence shown here is derived from an EMBL/GenBank/DDBJ whole genome shotgun (WGS) entry which is preliminary data.</text>
</comment>
<dbReference type="InterPro" id="IPR007344">
    <property type="entry name" value="GrpB/CoaE"/>
</dbReference>
<reference evidence="1" key="2">
    <citation type="submission" date="2021-04" db="EMBL/GenBank/DDBJ databases">
        <authorList>
            <person name="Gilroy R."/>
        </authorList>
    </citation>
    <scope>NUCLEOTIDE SEQUENCE</scope>
    <source>
        <strain evidence="1">CHK196-3914</strain>
    </source>
</reference>
<dbReference type="Gene3D" id="3.30.460.10">
    <property type="entry name" value="Beta Polymerase, domain 2"/>
    <property type="match status" value="1"/>
</dbReference>
<dbReference type="PANTHER" id="PTHR34822">
    <property type="entry name" value="GRPB DOMAIN PROTEIN (AFU_ORTHOLOGUE AFUA_1G01530)"/>
    <property type="match status" value="1"/>
</dbReference>
<dbReference type="AlphaFoldDB" id="A0A9D2G9R6"/>
<sequence length="356" mass="41625">MRKSLSEMSLEELWRLFPIILADHREEWKTWYTEEKELLERILPPGTAERISHVGSTAIGKIKSKPIVDILIEVMPGTDMGEVCDVLCENGWICMSQSENRMSFNKGYTEQGFAEKVFHLHLRYSGDHDELYFRDYLNEHTDIAERYEQLKLALWKRYEHDRDGYTEAKGAFVRKYTAEAKKEYGSRYDKRLYLIGGPMGVGKTTAGQILKRSLSKCVFLDGDWCWDMDPFQVTEETKQMVIENICVLLNNFLHCTVYQNIVFCWVMHQQKILDEIISRLDTEKCRILKVSLVCTENALRERLEKDIRDGVRKEDVISRSLSYLPLYDKLDTMKIDVSEKSAEKIAEEIIRTADTL</sequence>
<name>A0A9D2G9R6_9FIRM</name>
<dbReference type="SUPFAM" id="SSF81301">
    <property type="entry name" value="Nucleotidyltransferase"/>
    <property type="match status" value="1"/>
</dbReference>